<evidence type="ECO:0000259" key="2">
    <source>
        <dbReference type="SMART" id="SM00829"/>
    </source>
</evidence>
<dbReference type="InterPro" id="IPR020843">
    <property type="entry name" value="ER"/>
</dbReference>
<dbReference type="InterPro" id="IPR013154">
    <property type="entry name" value="ADH-like_N"/>
</dbReference>
<reference evidence="3 4" key="1">
    <citation type="journal article" date="2014" name="Genome Announc.">
        <title>Genome Sequence of Youngiibacter fragilis, the Type Strain of the Genus Youngiibacter.</title>
        <authorList>
            <person name="Wawrik C.B."/>
            <person name="Callaghan A.V."/>
            <person name="Stamps B.W."/>
            <person name="Wawrik B."/>
        </authorList>
    </citation>
    <scope>NUCLEOTIDE SEQUENCE [LARGE SCALE GENOMIC DNA]</scope>
    <source>
        <strain evidence="3 4">232.1</strain>
    </source>
</reference>
<comment type="caution">
    <text evidence="3">The sequence shown here is derived from an EMBL/GenBank/DDBJ whole genome shotgun (WGS) entry which is preliminary data.</text>
</comment>
<sequence>MKAIVMTGFGGPEVFAQAEVPYPELRPGHVIVRVAASSLNPLEIKIRSGIAAGSCPPMPAVLNMDFSGTIAEVGSGVSKFKAGDEVFGIGGGVGKMQGALAEYVLADADLIALKPKGISHETAALYPLISITAWEALMDGSVLEGAAKVLIHGVTGGVGHIAAQMAKMAGAQVYGTVTSVDKVSLAKEFGTDEVIIAGAETPDEYKERCTGGQGFDLVFDTVGGQNLANSFIASRIKGTVVTTNGRVSMDLSPMHQKALTLKVVFMAIPLVTGNGRKEQGEILHFIAKLIEEGKLRINKDVRSFCFDEIGDAHRYFEERKAKGKISLVSRF</sequence>
<protein>
    <submittedName>
        <fullName evidence="3">Quinone oxidoreductase</fullName>
    </submittedName>
</protein>
<dbReference type="AlphaFoldDB" id="V7I1K6"/>
<dbReference type="Gene3D" id="3.90.180.10">
    <property type="entry name" value="Medium-chain alcohol dehydrogenases, catalytic domain"/>
    <property type="match status" value="1"/>
</dbReference>
<dbReference type="Gene3D" id="3.40.50.720">
    <property type="entry name" value="NAD(P)-binding Rossmann-like Domain"/>
    <property type="match status" value="1"/>
</dbReference>
<keyword evidence="1" id="KW-0521">NADP</keyword>
<dbReference type="Pfam" id="PF08240">
    <property type="entry name" value="ADH_N"/>
    <property type="match status" value="1"/>
</dbReference>
<dbReference type="PATRIC" id="fig|994573.3.peg.3601"/>
<dbReference type="STRING" id="994573.T472_0218950"/>
<keyword evidence="4" id="KW-1185">Reference proteome</keyword>
<name>V7I1K6_9CLOT</name>
<dbReference type="InterPro" id="IPR011032">
    <property type="entry name" value="GroES-like_sf"/>
</dbReference>
<gene>
    <name evidence="3" type="ORF">T472_0218950</name>
</gene>
<dbReference type="PANTHER" id="PTHR44154:SF1">
    <property type="entry name" value="QUINONE OXIDOREDUCTASE"/>
    <property type="match status" value="1"/>
</dbReference>
<feature type="domain" description="Enoyl reductase (ER)" evidence="2">
    <location>
        <begin position="10"/>
        <end position="327"/>
    </location>
</feature>
<dbReference type="SUPFAM" id="SSF51735">
    <property type="entry name" value="NAD(P)-binding Rossmann-fold domains"/>
    <property type="match status" value="1"/>
</dbReference>
<dbReference type="SMART" id="SM00829">
    <property type="entry name" value="PKS_ER"/>
    <property type="match status" value="1"/>
</dbReference>
<dbReference type="EMBL" id="AXUN02000231">
    <property type="protein sequence ID" value="ETA79069.1"/>
    <property type="molecule type" value="Genomic_DNA"/>
</dbReference>
<organism evidence="3 4">
    <name type="scientific">Youngiibacter fragilis 232.1</name>
    <dbReference type="NCBI Taxonomy" id="994573"/>
    <lineage>
        <taxon>Bacteria</taxon>
        <taxon>Bacillati</taxon>
        <taxon>Bacillota</taxon>
        <taxon>Clostridia</taxon>
        <taxon>Eubacteriales</taxon>
        <taxon>Clostridiaceae</taxon>
        <taxon>Youngiibacter</taxon>
    </lineage>
</organism>
<dbReference type="Pfam" id="PF00107">
    <property type="entry name" value="ADH_zinc_N"/>
    <property type="match status" value="1"/>
</dbReference>
<dbReference type="GO" id="GO:0016491">
    <property type="term" value="F:oxidoreductase activity"/>
    <property type="evidence" value="ECO:0007669"/>
    <property type="project" value="InterPro"/>
</dbReference>
<dbReference type="InterPro" id="IPR036291">
    <property type="entry name" value="NAD(P)-bd_dom_sf"/>
</dbReference>
<dbReference type="PANTHER" id="PTHR44154">
    <property type="entry name" value="QUINONE OXIDOREDUCTASE"/>
    <property type="match status" value="1"/>
</dbReference>
<evidence type="ECO:0000313" key="4">
    <source>
        <dbReference type="Proteomes" id="UP000017747"/>
    </source>
</evidence>
<dbReference type="InterPro" id="IPR013149">
    <property type="entry name" value="ADH-like_C"/>
</dbReference>
<dbReference type="SUPFAM" id="SSF50129">
    <property type="entry name" value="GroES-like"/>
    <property type="match status" value="1"/>
</dbReference>
<proteinExistence type="predicted"/>
<evidence type="ECO:0000313" key="3">
    <source>
        <dbReference type="EMBL" id="ETA79069.1"/>
    </source>
</evidence>
<accession>V7I1K6</accession>
<evidence type="ECO:0000256" key="1">
    <source>
        <dbReference type="ARBA" id="ARBA00022857"/>
    </source>
</evidence>
<dbReference type="CDD" id="cd08272">
    <property type="entry name" value="MDR6"/>
    <property type="match status" value="1"/>
</dbReference>
<dbReference type="eggNOG" id="COG0604">
    <property type="taxonomic scope" value="Bacteria"/>
</dbReference>
<dbReference type="RefSeq" id="WP_023388190.1">
    <property type="nucleotide sequence ID" value="NZ_AXUN02000231.1"/>
</dbReference>
<dbReference type="OrthoDB" id="9792162at2"/>
<dbReference type="InterPro" id="IPR051603">
    <property type="entry name" value="Zinc-ADH_QOR/CCCR"/>
</dbReference>
<dbReference type="Proteomes" id="UP000017747">
    <property type="component" value="Unassembled WGS sequence"/>
</dbReference>